<dbReference type="Pfam" id="PF00034">
    <property type="entry name" value="Cytochrom_C"/>
    <property type="match status" value="1"/>
</dbReference>
<name>A0A3A8AYM2_9RHOB</name>
<comment type="caution">
    <text evidence="6">The sequence shown here is derived from an EMBL/GenBank/DDBJ whole genome shotgun (WGS) entry which is preliminary data.</text>
</comment>
<gene>
    <name evidence="6" type="ORF">D6850_06830</name>
</gene>
<dbReference type="GO" id="GO:0046872">
    <property type="term" value="F:metal ion binding"/>
    <property type="evidence" value="ECO:0007669"/>
    <property type="project" value="UniProtKB-KW"/>
</dbReference>
<dbReference type="Gene3D" id="1.10.760.10">
    <property type="entry name" value="Cytochrome c-like domain"/>
    <property type="match status" value="1"/>
</dbReference>
<keyword evidence="7" id="KW-1185">Reference proteome</keyword>
<proteinExistence type="predicted"/>
<evidence type="ECO:0000256" key="1">
    <source>
        <dbReference type="ARBA" id="ARBA00022617"/>
    </source>
</evidence>
<dbReference type="OrthoDB" id="9779283at2"/>
<dbReference type="InterPro" id="IPR009056">
    <property type="entry name" value="Cyt_c-like_dom"/>
</dbReference>
<dbReference type="Proteomes" id="UP000281128">
    <property type="component" value="Unassembled WGS sequence"/>
</dbReference>
<sequence>MEVPKSSAAEIPDIAPAKNVFGVGQPATEEQIAAIDIDVMPDGRGLPEGSGTYAEGEELYETICAACHGSDMMGVAELGAPRLIGGRGTLASDAPVKTVESYWPYASTFFDYTHRAMPMTEPGSLSADEVYAISAYVLGKAGITSTEPDSVMDAAAMAEVEMPNADGFVSDPRPDVGEE</sequence>
<dbReference type="PANTHER" id="PTHR35008:SF8">
    <property type="entry name" value="ALCOHOL DEHYDROGENASE CYTOCHROME C SUBUNIT"/>
    <property type="match status" value="1"/>
</dbReference>
<evidence type="ECO:0000256" key="2">
    <source>
        <dbReference type="ARBA" id="ARBA00022723"/>
    </source>
</evidence>
<keyword evidence="3 4" id="KW-0408">Iron</keyword>
<dbReference type="InterPro" id="IPR036909">
    <property type="entry name" value="Cyt_c-like_dom_sf"/>
</dbReference>
<evidence type="ECO:0000256" key="3">
    <source>
        <dbReference type="ARBA" id="ARBA00023004"/>
    </source>
</evidence>
<feature type="domain" description="Cytochrome c" evidence="5">
    <location>
        <begin position="51"/>
        <end position="141"/>
    </location>
</feature>
<dbReference type="AlphaFoldDB" id="A0A3A8AYM2"/>
<dbReference type="PANTHER" id="PTHR35008">
    <property type="entry name" value="BLL4482 PROTEIN-RELATED"/>
    <property type="match status" value="1"/>
</dbReference>
<dbReference type="GO" id="GO:0020037">
    <property type="term" value="F:heme binding"/>
    <property type="evidence" value="ECO:0007669"/>
    <property type="project" value="InterPro"/>
</dbReference>
<keyword evidence="2 4" id="KW-0479">Metal-binding</keyword>
<dbReference type="EMBL" id="RAPE01000002">
    <property type="protein sequence ID" value="RKF15391.1"/>
    <property type="molecule type" value="Genomic_DNA"/>
</dbReference>
<dbReference type="GO" id="GO:0009055">
    <property type="term" value="F:electron transfer activity"/>
    <property type="evidence" value="ECO:0007669"/>
    <property type="project" value="InterPro"/>
</dbReference>
<protein>
    <submittedName>
        <fullName evidence="6">Cytochrome c</fullName>
    </submittedName>
</protein>
<evidence type="ECO:0000256" key="4">
    <source>
        <dbReference type="PROSITE-ProRule" id="PRU00433"/>
    </source>
</evidence>
<organism evidence="6 7">
    <name type="scientific">Roseovarius spongiae</name>
    <dbReference type="NCBI Taxonomy" id="2320272"/>
    <lineage>
        <taxon>Bacteria</taxon>
        <taxon>Pseudomonadati</taxon>
        <taxon>Pseudomonadota</taxon>
        <taxon>Alphaproteobacteria</taxon>
        <taxon>Rhodobacterales</taxon>
        <taxon>Roseobacteraceae</taxon>
        <taxon>Roseovarius</taxon>
    </lineage>
</organism>
<reference evidence="6 7" key="1">
    <citation type="submission" date="2018-09" db="EMBL/GenBank/DDBJ databases">
        <title>Roseovarius spongiae sp. nov., isolated from a marine sponge.</title>
        <authorList>
            <person name="Zhuang L."/>
            <person name="Luo L."/>
        </authorList>
    </citation>
    <scope>NUCLEOTIDE SEQUENCE [LARGE SCALE GENOMIC DNA]</scope>
    <source>
        <strain evidence="6 7">HN-E21</strain>
    </source>
</reference>
<dbReference type="SUPFAM" id="SSF46626">
    <property type="entry name" value="Cytochrome c"/>
    <property type="match status" value="1"/>
</dbReference>
<accession>A0A3A8AYM2</accession>
<dbReference type="PROSITE" id="PS51007">
    <property type="entry name" value="CYTC"/>
    <property type="match status" value="1"/>
</dbReference>
<evidence type="ECO:0000313" key="7">
    <source>
        <dbReference type="Proteomes" id="UP000281128"/>
    </source>
</evidence>
<keyword evidence="1 4" id="KW-0349">Heme</keyword>
<dbReference type="InterPro" id="IPR051459">
    <property type="entry name" value="Cytochrome_c-type_DH"/>
</dbReference>
<evidence type="ECO:0000259" key="5">
    <source>
        <dbReference type="PROSITE" id="PS51007"/>
    </source>
</evidence>
<evidence type="ECO:0000313" key="6">
    <source>
        <dbReference type="EMBL" id="RKF15391.1"/>
    </source>
</evidence>